<evidence type="ECO:0000259" key="1">
    <source>
        <dbReference type="Pfam" id="PF03099"/>
    </source>
</evidence>
<dbReference type="Gene3D" id="1.10.10.10">
    <property type="entry name" value="Winged helix-like DNA-binding domain superfamily/Winged helix DNA-binding domain"/>
    <property type="match status" value="1"/>
</dbReference>
<organism evidence="3 4">
    <name type="scientific">Vibrio ishigakensis</name>
    <dbReference type="NCBI Taxonomy" id="1481914"/>
    <lineage>
        <taxon>Bacteria</taxon>
        <taxon>Pseudomonadati</taxon>
        <taxon>Pseudomonadota</taxon>
        <taxon>Gammaproteobacteria</taxon>
        <taxon>Vibrionales</taxon>
        <taxon>Vibrionaceae</taxon>
        <taxon>Vibrio</taxon>
    </lineage>
</organism>
<feature type="domain" description="BPL/LPL catalytic" evidence="1">
    <location>
        <begin position="83"/>
        <end position="130"/>
    </location>
</feature>
<keyword evidence="3" id="KW-0436">Ligase</keyword>
<dbReference type="STRING" id="1481914.JCM19241_606"/>
<dbReference type="Pfam" id="PF03099">
    <property type="entry name" value="BPL_LplA_LipB"/>
    <property type="match status" value="1"/>
</dbReference>
<dbReference type="EC" id="6.3.4.15" evidence="3"/>
<reference evidence="3 4" key="2">
    <citation type="submission" date="2015-01" db="EMBL/GenBank/DDBJ databases">
        <authorList>
            <consortium name="NBRP consortium"/>
            <person name="Sawabe T."/>
            <person name="Meirelles P."/>
            <person name="Feng G."/>
            <person name="Sayaka M."/>
            <person name="Hattori M."/>
            <person name="Ohkuma M."/>
        </authorList>
    </citation>
    <scope>NUCLEOTIDE SEQUENCE [LARGE SCALE GENOMIC DNA]</scope>
    <source>
        <strain evidence="4">JCM 19241</strain>
    </source>
</reference>
<dbReference type="InterPro" id="IPR036390">
    <property type="entry name" value="WH_DNA-bd_sf"/>
</dbReference>
<dbReference type="EMBL" id="BBSC01000023">
    <property type="protein sequence ID" value="GAM78884.1"/>
    <property type="molecule type" value="Genomic_DNA"/>
</dbReference>
<feature type="domain" description="Helix-turn-helix type 11" evidence="2">
    <location>
        <begin position="9"/>
        <end position="59"/>
    </location>
</feature>
<dbReference type="GO" id="GO:0004077">
    <property type="term" value="F:biotin--[biotin carboxyl-carrier protein] ligase activity"/>
    <property type="evidence" value="ECO:0007669"/>
    <property type="project" value="UniProtKB-EC"/>
</dbReference>
<dbReference type="Proteomes" id="UP000031666">
    <property type="component" value="Unassembled WGS sequence"/>
</dbReference>
<gene>
    <name evidence="3" type="ORF">JCM19241_606</name>
</gene>
<dbReference type="InterPro" id="IPR045864">
    <property type="entry name" value="aa-tRNA-synth_II/BPL/LPL"/>
</dbReference>
<dbReference type="Pfam" id="PF08279">
    <property type="entry name" value="HTH_11"/>
    <property type="match status" value="1"/>
</dbReference>
<proteinExistence type="predicted"/>
<dbReference type="InterPro" id="IPR036388">
    <property type="entry name" value="WH-like_DNA-bd_sf"/>
</dbReference>
<dbReference type="InterPro" id="IPR013196">
    <property type="entry name" value="HTH_11"/>
</dbReference>
<dbReference type="SUPFAM" id="SSF55681">
    <property type="entry name" value="Class II aaRS and biotin synthetases"/>
    <property type="match status" value="1"/>
</dbReference>
<name>A0A0B8QXZ9_9VIBR</name>
<sequence length="163" mass="18420">MKDFTLKTKLIQQLCDGKFYSGEQLGEVFGVSRAAIARHIRGIQELGIDIYSVKGKGYKLEQPLELLKPEYLQQSLSVPIEVIPIIDSTNQYLLNQKDIESGSVCVAEYQTQGRGRRGRAWVSPYVEYLLLYVLASRSWSPGCYGDQFGYRYCFGRSTGRVGC</sequence>
<evidence type="ECO:0000259" key="2">
    <source>
        <dbReference type="Pfam" id="PF08279"/>
    </source>
</evidence>
<accession>A0A0B8QXZ9</accession>
<reference evidence="3 4" key="1">
    <citation type="submission" date="2015-01" db="EMBL/GenBank/DDBJ databases">
        <title>Vibrio sp. C94 JCM 19241 whole genome shotgun sequence.</title>
        <authorList>
            <person name="Sawabe T."/>
            <person name="Meirelles P."/>
            <person name="Feng G."/>
            <person name="Sayaka M."/>
            <person name="Hattori M."/>
            <person name="Ohkuma M."/>
        </authorList>
    </citation>
    <scope>NUCLEOTIDE SEQUENCE [LARGE SCALE GENOMIC DNA]</scope>
    <source>
        <strain evidence="4">JCM 19241</strain>
    </source>
</reference>
<dbReference type="Gene3D" id="3.30.930.10">
    <property type="entry name" value="Bira Bifunctional Protein, Domain 2"/>
    <property type="match status" value="1"/>
</dbReference>
<dbReference type="SUPFAM" id="SSF46785">
    <property type="entry name" value="Winged helix' DNA-binding domain"/>
    <property type="match status" value="1"/>
</dbReference>
<dbReference type="PANTHER" id="PTHR12835">
    <property type="entry name" value="BIOTIN PROTEIN LIGASE"/>
    <property type="match status" value="1"/>
</dbReference>
<dbReference type="InterPro" id="IPR004143">
    <property type="entry name" value="BPL_LPL_catalytic"/>
</dbReference>
<dbReference type="GO" id="GO:0005737">
    <property type="term" value="C:cytoplasm"/>
    <property type="evidence" value="ECO:0007669"/>
    <property type="project" value="TreeGrafter"/>
</dbReference>
<protein>
    <submittedName>
        <fullName evidence="3">Biotin operon repressor</fullName>
        <ecNumber evidence="3">6.3.4.15</ecNumber>
    </submittedName>
</protein>
<evidence type="ECO:0000313" key="3">
    <source>
        <dbReference type="EMBL" id="GAM78884.1"/>
    </source>
</evidence>
<comment type="caution">
    <text evidence="3">The sequence shown here is derived from an EMBL/GenBank/DDBJ whole genome shotgun (WGS) entry which is preliminary data.</text>
</comment>
<dbReference type="PANTHER" id="PTHR12835:SF5">
    <property type="entry name" value="BIOTIN--PROTEIN LIGASE"/>
    <property type="match status" value="1"/>
</dbReference>
<dbReference type="AlphaFoldDB" id="A0A0B8QXZ9"/>
<evidence type="ECO:0000313" key="4">
    <source>
        <dbReference type="Proteomes" id="UP000031666"/>
    </source>
</evidence>